<keyword evidence="5" id="KW-1185">Reference proteome</keyword>
<dbReference type="AlphaFoldDB" id="A0A9X4GYI5"/>
<keyword evidence="1" id="KW-0328">Glycosyltransferase</keyword>
<dbReference type="PANTHER" id="PTHR12526">
    <property type="entry name" value="GLYCOSYLTRANSFERASE"/>
    <property type="match status" value="1"/>
</dbReference>
<dbReference type="CDD" id="cd03801">
    <property type="entry name" value="GT4_PimA-like"/>
    <property type="match status" value="1"/>
</dbReference>
<dbReference type="Pfam" id="PF00534">
    <property type="entry name" value="Glycos_transf_1"/>
    <property type="match status" value="1"/>
</dbReference>
<keyword evidence="2" id="KW-0808">Transferase</keyword>
<dbReference type="Proteomes" id="UP001154312">
    <property type="component" value="Unassembled WGS sequence"/>
</dbReference>
<organism evidence="4 5">
    <name type="scientific">Pelotomaculum isophthalicicum JI</name>
    <dbReference type="NCBI Taxonomy" id="947010"/>
    <lineage>
        <taxon>Bacteria</taxon>
        <taxon>Bacillati</taxon>
        <taxon>Bacillota</taxon>
        <taxon>Clostridia</taxon>
        <taxon>Eubacteriales</taxon>
        <taxon>Desulfotomaculaceae</taxon>
        <taxon>Pelotomaculum</taxon>
    </lineage>
</organism>
<name>A0A9X4GYI5_9FIRM</name>
<dbReference type="Gene3D" id="3.40.50.2000">
    <property type="entry name" value="Glycogen Phosphorylase B"/>
    <property type="match status" value="2"/>
</dbReference>
<proteinExistence type="predicted"/>
<evidence type="ECO:0000256" key="2">
    <source>
        <dbReference type="ARBA" id="ARBA00022679"/>
    </source>
</evidence>
<evidence type="ECO:0000256" key="1">
    <source>
        <dbReference type="ARBA" id="ARBA00022676"/>
    </source>
</evidence>
<reference evidence="4" key="1">
    <citation type="submission" date="2022-02" db="EMBL/GenBank/DDBJ databases">
        <authorList>
            <person name="Leng L."/>
        </authorList>
    </citation>
    <scope>NUCLEOTIDE SEQUENCE</scope>
    <source>
        <strain evidence="4">JI</strain>
    </source>
</reference>
<sequence>MVIITKKLMYLTVTAPLGRPEAFLIPEMNCLAAHGVDLTIIPVRPAGSLAHKDGNGPFLKTIVSGPWSLAVWRSTVTWLLRAPLQVAGLLCLLLKGGSFTNKVKNLLLLPKGMFIAEKVQSLGITHIHAHWASTPSTCALVASALTGVGWSFTAHRWDIKNNNLLPEKVRRCSFVRVISSRGLKQVTKIIGREEERKRVILSPLGVDVPPELPQKRRPGRGKPIIGAVGSLTAVKGHRYLLHACRLLADRGVDFRCLIVGDGPERGSLSRLADRLKLGGIVFLVGALSHDRVLRMLRSGIFNLLAHPSVETPGGAHEGVPVAVMESMAGGVPVVVTGTGSVTDLVDHDTGVIVPPENPSALALAIESLLSDPDRARALAIAAHRRVGEKFELSANVHVLLGMMDVIP</sequence>
<evidence type="ECO:0000313" key="4">
    <source>
        <dbReference type="EMBL" id="MDF9407865.1"/>
    </source>
</evidence>
<feature type="domain" description="Glycosyl transferase family 1" evidence="3">
    <location>
        <begin position="212"/>
        <end position="383"/>
    </location>
</feature>
<dbReference type="RefSeq" id="WP_277443115.1">
    <property type="nucleotide sequence ID" value="NZ_JAKOAV010000007.1"/>
</dbReference>
<evidence type="ECO:0000259" key="3">
    <source>
        <dbReference type="Pfam" id="PF00534"/>
    </source>
</evidence>
<dbReference type="EMBL" id="JAKOAV010000007">
    <property type="protein sequence ID" value="MDF9407865.1"/>
    <property type="molecule type" value="Genomic_DNA"/>
</dbReference>
<comment type="caution">
    <text evidence="4">The sequence shown here is derived from an EMBL/GenBank/DDBJ whole genome shotgun (WGS) entry which is preliminary data.</text>
</comment>
<dbReference type="GO" id="GO:0016757">
    <property type="term" value="F:glycosyltransferase activity"/>
    <property type="evidence" value="ECO:0007669"/>
    <property type="project" value="UniProtKB-KW"/>
</dbReference>
<evidence type="ECO:0000313" key="5">
    <source>
        <dbReference type="Proteomes" id="UP001154312"/>
    </source>
</evidence>
<dbReference type="InterPro" id="IPR001296">
    <property type="entry name" value="Glyco_trans_1"/>
</dbReference>
<dbReference type="SUPFAM" id="SSF53756">
    <property type="entry name" value="UDP-Glycosyltransferase/glycogen phosphorylase"/>
    <property type="match status" value="1"/>
</dbReference>
<protein>
    <submittedName>
        <fullName evidence="4">Glycosyltransferase family 4 protein</fullName>
    </submittedName>
</protein>
<dbReference type="PANTHER" id="PTHR12526:SF510">
    <property type="entry name" value="D-INOSITOL 3-PHOSPHATE GLYCOSYLTRANSFERASE"/>
    <property type="match status" value="1"/>
</dbReference>
<accession>A0A9X4GYI5</accession>
<gene>
    <name evidence="4" type="ORF">L7E55_05740</name>
</gene>